<evidence type="ECO:0000256" key="6">
    <source>
        <dbReference type="ARBA" id="ARBA00023237"/>
    </source>
</evidence>
<keyword evidence="2 7" id="KW-0813">Transport</keyword>
<keyword evidence="10" id="KW-1185">Reference proteome</keyword>
<name>A0A199XTA8_9FLAO</name>
<accession>A0A199XTA8</accession>
<dbReference type="Pfam" id="PF07715">
    <property type="entry name" value="Plug"/>
    <property type="match status" value="1"/>
</dbReference>
<evidence type="ECO:0000256" key="2">
    <source>
        <dbReference type="ARBA" id="ARBA00022448"/>
    </source>
</evidence>
<dbReference type="Gene3D" id="2.170.130.10">
    <property type="entry name" value="TonB-dependent receptor, plug domain"/>
    <property type="match status" value="1"/>
</dbReference>
<dbReference type="SUPFAM" id="SSF56935">
    <property type="entry name" value="Porins"/>
    <property type="match status" value="1"/>
</dbReference>
<evidence type="ECO:0000256" key="1">
    <source>
        <dbReference type="ARBA" id="ARBA00004571"/>
    </source>
</evidence>
<proteinExistence type="inferred from homology"/>
<evidence type="ECO:0000313" key="10">
    <source>
        <dbReference type="Proteomes" id="UP000093807"/>
    </source>
</evidence>
<comment type="subcellular location">
    <subcellularLocation>
        <location evidence="1 7">Cell outer membrane</location>
        <topology evidence="1 7">Multi-pass membrane protein</topology>
    </subcellularLocation>
</comment>
<dbReference type="AlphaFoldDB" id="A0A199XTA8"/>
<feature type="domain" description="TonB-dependent receptor plug" evidence="8">
    <location>
        <begin position="249"/>
        <end position="351"/>
    </location>
</feature>
<keyword evidence="6 7" id="KW-0998">Cell outer membrane</keyword>
<evidence type="ECO:0000259" key="8">
    <source>
        <dbReference type="Pfam" id="PF07715"/>
    </source>
</evidence>
<dbReference type="Gene3D" id="2.60.40.1120">
    <property type="entry name" value="Carboxypeptidase-like, regulatory domain"/>
    <property type="match status" value="1"/>
</dbReference>
<organism evidence="9 10">
    <name type="scientific">Flavobacterium succinicans</name>
    <dbReference type="NCBI Taxonomy" id="29536"/>
    <lineage>
        <taxon>Bacteria</taxon>
        <taxon>Pseudomonadati</taxon>
        <taxon>Bacteroidota</taxon>
        <taxon>Flavobacteriia</taxon>
        <taxon>Flavobacteriales</taxon>
        <taxon>Flavobacteriaceae</taxon>
        <taxon>Flavobacterium</taxon>
    </lineage>
</organism>
<keyword evidence="3 7" id="KW-1134">Transmembrane beta strand</keyword>
<dbReference type="NCBIfam" id="TIGR04057">
    <property type="entry name" value="SusC_RagA_signa"/>
    <property type="match status" value="1"/>
</dbReference>
<reference evidence="9 10" key="1">
    <citation type="submission" date="2016-06" db="EMBL/GenBank/DDBJ databases">
        <title>Draft genome sequence of Flavobacterium succinicans strain DD5b.</title>
        <authorList>
            <person name="Poehlein A."/>
            <person name="Daniel R."/>
            <person name="Simeonova D.D."/>
        </authorList>
    </citation>
    <scope>NUCLEOTIDE SEQUENCE [LARGE SCALE GENOMIC DNA]</scope>
    <source>
        <strain evidence="9 10">DD5b</strain>
    </source>
</reference>
<keyword evidence="4 7" id="KW-0812">Transmembrane</keyword>
<dbReference type="PATRIC" id="fig|29536.5.peg.1064"/>
<dbReference type="PROSITE" id="PS52016">
    <property type="entry name" value="TONB_DEPENDENT_REC_3"/>
    <property type="match status" value="1"/>
</dbReference>
<dbReference type="GO" id="GO:0009279">
    <property type="term" value="C:cell outer membrane"/>
    <property type="evidence" value="ECO:0007669"/>
    <property type="project" value="UniProtKB-SubCell"/>
</dbReference>
<dbReference type="InterPro" id="IPR023997">
    <property type="entry name" value="TonB-dep_OMP_SusC/RagA_CS"/>
</dbReference>
<dbReference type="InterPro" id="IPR008969">
    <property type="entry name" value="CarboxyPept-like_regulatory"/>
</dbReference>
<keyword evidence="9" id="KW-0675">Receptor</keyword>
<evidence type="ECO:0000256" key="4">
    <source>
        <dbReference type="ARBA" id="ARBA00022692"/>
    </source>
</evidence>
<comment type="similarity">
    <text evidence="7">Belongs to the TonB-dependent receptor family.</text>
</comment>
<evidence type="ECO:0000256" key="7">
    <source>
        <dbReference type="PROSITE-ProRule" id="PRU01360"/>
    </source>
</evidence>
<dbReference type="Pfam" id="PF13715">
    <property type="entry name" value="CarbopepD_reg_2"/>
    <property type="match status" value="1"/>
</dbReference>
<gene>
    <name evidence="9" type="primary">susC_5</name>
    <name evidence="9" type="ORF">FLB_10330</name>
</gene>
<comment type="caution">
    <text evidence="9">The sequence shown here is derived from an EMBL/GenBank/DDBJ whole genome shotgun (WGS) entry which is preliminary data.</text>
</comment>
<dbReference type="InterPro" id="IPR036942">
    <property type="entry name" value="Beta-barrel_TonB_sf"/>
</dbReference>
<dbReference type="EMBL" id="JMTM01000018">
    <property type="protein sequence ID" value="OAZ04564.1"/>
    <property type="molecule type" value="Genomic_DNA"/>
</dbReference>
<evidence type="ECO:0000256" key="3">
    <source>
        <dbReference type="ARBA" id="ARBA00022452"/>
    </source>
</evidence>
<dbReference type="Proteomes" id="UP000093807">
    <property type="component" value="Unassembled WGS sequence"/>
</dbReference>
<dbReference type="InterPro" id="IPR039426">
    <property type="entry name" value="TonB-dep_rcpt-like"/>
</dbReference>
<keyword evidence="5 7" id="KW-0472">Membrane</keyword>
<dbReference type="InterPro" id="IPR023996">
    <property type="entry name" value="TonB-dep_OMP_SusC/RagA"/>
</dbReference>
<dbReference type="InterPro" id="IPR037066">
    <property type="entry name" value="Plug_dom_sf"/>
</dbReference>
<sequence>MKINYTHAHSYTRKWLLMTIMRTFIFLFCTTLFALNPENVLSQHSKIEIKENKKVTIDQVFDLIMDQTDYKFFYEEGIFEGLPKVQLKKGSIKTNDLLKQSLANANIDISIGHNNTVIIKEKPKSTPLVLQKIKVTGKVTDVAGMPIPGANVTEKGTKNSTHTDFEGKFSIEVANTDAKVVISYIGMITQELPVSTTFMNVRLQVTTTELNTIVVTALGIKKEKKALGYASQELKGTDLSAGATSGNFLNDLSGKAAGVYIRKNTNFGGSTNVVSRGIKNLTGNNQMLIVIDGMPINNSTVNSSTASQGAKNTYDYGNAAMDINPDDIESINVLKGAAAAALYGWQAGNGVIMISTKKGKAGKGIGVTVSSEFSVNTVDQHTFPVYQNKYGQGYGPSYDAAGNPKGIPVGPTGAFFTIDKNGNQVVTTTDDASYGVAFDPNLSVFTWESYTPYSPKYGQKSAWQAAKNGPISFFQTATTFNNSISLEDANEQTNFVLNYTNYKETGILPNSELKKNNASIKLNHKFTDKLSASVFANYMTQNTIGRNSSGYTGDNVTGWFRQWWATNADLQSLKEVYENSGGKNISWLMADPANGNTAPKTMDNPYFTRYNNYQSDRRNRFIGYGQLDYKITDWLSASGKASIDSYSELREERKATGSINGSFGISRAGVSSGYQKYVGTFTEQNYQFILTFKKKLGENLSINALAGVNTLRTASNSTLASTDGGLIIPGIYALSNSVNPSPFPAETENNSAVNSAYTSFSLGYKDFLFVEGTVRNDAFSTLPKGNNALNTFSTSASYVFTKHLNLGWLSFGKVRGSYAENPQGSIDLYSLTDVYDKNNPFGSNQIYSKPNRSSNPDLRPVKTTTEELGLEMQFLHKRVGFDVSIYKSLSKDQIFPVDYSTATGISSRYVNAGSVENKGVEVQLNMTPLQTKDFSWDIFVNWSKNKNTLVSLAPGIETLSIGGFQGIGIVAKVGHPYGDIVGKDYVYAADGQKITENGLYVMTTTTNNVIGNITPDWIGGVRNKFTYKQVSFGFLIDMQHGGDLYSLDQAYGQHTGLYESTAGYNELGNPVRNTLANGGGLILPGVNKDGTPNTTRTPRPEVAGSIYGYKANPEKAYIYDASFIKLREVNFTYTFPSKFVSKMELTDLRISLVGSNLWIIDKNLPDADPESGVSAGNLSSGYSGGSLPSTRNIGFNLTLKF</sequence>
<dbReference type="InterPro" id="IPR012910">
    <property type="entry name" value="Plug_dom"/>
</dbReference>
<protein>
    <submittedName>
        <fullName evidence="9">TonB-dependent receptor SusC</fullName>
    </submittedName>
</protein>
<evidence type="ECO:0000256" key="5">
    <source>
        <dbReference type="ARBA" id="ARBA00023136"/>
    </source>
</evidence>
<dbReference type="NCBIfam" id="TIGR04056">
    <property type="entry name" value="OMP_RagA_SusC"/>
    <property type="match status" value="1"/>
</dbReference>
<dbReference type="SUPFAM" id="SSF49464">
    <property type="entry name" value="Carboxypeptidase regulatory domain-like"/>
    <property type="match status" value="1"/>
</dbReference>
<dbReference type="OrthoDB" id="9768177at2"/>
<dbReference type="Gene3D" id="2.40.170.20">
    <property type="entry name" value="TonB-dependent receptor, beta-barrel domain"/>
    <property type="match status" value="1"/>
</dbReference>
<evidence type="ECO:0000313" key="9">
    <source>
        <dbReference type="EMBL" id="OAZ04564.1"/>
    </source>
</evidence>